<dbReference type="PANTHER" id="PTHR23222">
    <property type="entry name" value="PROHIBITIN"/>
    <property type="match status" value="1"/>
</dbReference>
<dbReference type="InterPro" id="IPR001107">
    <property type="entry name" value="Band_7"/>
</dbReference>
<dbReference type="Pfam" id="PF01145">
    <property type="entry name" value="Band_7"/>
    <property type="match status" value="1"/>
</dbReference>
<gene>
    <name evidence="8" type="ORF">ABVK25_004214</name>
</gene>
<evidence type="ECO:0000313" key="8">
    <source>
        <dbReference type="EMBL" id="KAL2055406.1"/>
    </source>
</evidence>
<name>A0ABR4BC23_9LECA</name>
<evidence type="ECO:0000256" key="3">
    <source>
        <dbReference type="ARBA" id="ARBA00022792"/>
    </source>
</evidence>
<sequence length="210" mass="23063">MGQDPREMFRKLQQTLGSAQKRAGGGLPGGPRNFFGGAAGLLLLGTGVVVANNALFNVDGGHRAIKYTRIGGVQKEIYNEGTHFKIPWFETPITYDVRAKPRNVASLTGTKDLQMVNITCRVLSRPAVNALPTIYRTLGTDYDERVLPSIVNEVLKSGVAQFNASQLITQRENVARLVRENLSRRASRFNIMLDDVSLTHLAFSPNSPPQ</sequence>
<keyword evidence="3 6" id="KW-0999">Mitochondrion inner membrane</keyword>
<accession>A0ABR4BC23</accession>
<keyword evidence="6" id="KW-1133">Transmembrane helix</keyword>
<keyword evidence="5 6" id="KW-0472">Membrane</keyword>
<dbReference type="Gene3D" id="3.30.479.30">
    <property type="entry name" value="Band 7 domain"/>
    <property type="match status" value="1"/>
</dbReference>
<protein>
    <recommendedName>
        <fullName evidence="6">Prohibitin</fullName>
    </recommendedName>
</protein>
<feature type="transmembrane region" description="Helical" evidence="6">
    <location>
        <begin position="34"/>
        <end position="56"/>
    </location>
</feature>
<organism evidence="8 9">
    <name type="scientific">Lepraria finkii</name>
    <dbReference type="NCBI Taxonomy" id="1340010"/>
    <lineage>
        <taxon>Eukaryota</taxon>
        <taxon>Fungi</taxon>
        <taxon>Dikarya</taxon>
        <taxon>Ascomycota</taxon>
        <taxon>Pezizomycotina</taxon>
        <taxon>Lecanoromycetes</taxon>
        <taxon>OSLEUM clade</taxon>
        <taxon>Lecanoromycetidae</taxon>
        <taxon>Lecanorales</taxon>
        <taxon>Lecanorineae</taxon>
        <taxon>Stereocaulaceae</taxon>
        <taxon>Lepraria</taxon>
    </lineage>
</organism>
<evidence type="ECO:0000313" key="9">
    <source>
        <dbReference type="Proteomes" id="UP001590951"/>
    </source>
</evidence>
<evidence type="ECO:0000256" key="1">
    <source>
        <dbReference type="ARBA" id="ARBA00004273"/>
    </source>
</evidence>
<comment type="similarity">
    <text evidence="2 6">Belongs to the prohibitin family.</text>
</comment>
<comment type="subcellular location">
    <subcellularLocation>
        <location evidence="1 6">Mitochondrion inner membrane</location>
    </subcellularLocation>
</comment>
<reference evidence="8 9" key="1">
    <citation type="submission" date="2024-09" db="EMBL/GenBank/DDBJ databases">
        <title>Rethinking Asexuality: The Enigmatic Case of Functional Sexual Genes in Lepraria (Stereocaulaceae).</title>
        <authorList>
            <person name="Doellman M."/>
            <person name="Sun Y."/>
            <person name="Barcenas-Pena A."/>
            <person name="Lumbsch H.T."/>
            <person name="Grewe F."/>
        </authorList>
    </citation>
    <scope>NUCLEOTIDE SEQUENCE [LARGE SCALE GENOMIC DNA]</scope>
    <source>
        <strain evidence="8 9">Grewe 0041</strain>
    </source>
</reference>
<keyword evidence="6" id="KW-0812">Transmembrane</keyword>
<comment type="caution">
    <text evidence="8">The sequence shown here is derived from an EMBL/GenBank/DDBJ whole genome shotgun (WGS) entry which is preliminary data.</text>
</comment>
<dbReference type="PRINTS" id="PR00679">
    <property type="entry name" value="PROHIBITIN"/>
</dbReference>
<dbReference type="CDD" id="cd03401">
    <property type="entry name" value="SPFH_prohibitin"/>
    <property type="match status" value="1"/>
</dbReference>
<dbReference type="EMBL" id="JBHFEH010000011">
    <property type="protein sequence ID" value="KAL2055406.1"/>
    <property type="molecule type" value="Genomic_DNA"/>
</dbReference>
<evidence type="ECO:0000256" key="6">
    <source>
        <dbReference type="RuleBase" id="RU366048"/>
    </source>
</evidence>
<feature type="domain" description="Band 7" evidence="7">
    <location>
        <begin position="54"/>
        <end position="207"/>
    </location>
</feature>
<dbReference type="Proteomes" id="UP001590951">
    <property type="component" value="Unassembled WGS sequence"/>
</dbReference>
<evidence type="ECO:0000256" key="5">
    <source>
        <dbReference type="ARBA" id="ARBA00023136"/>
    </source>
</evidence>
<dbReference type="SUPFAM" id="SSF117892">
    <property type="entry name" value="Band 7/SPFH domain"/>
    <property type="match status" value="1"/>
</dbReference>
<evidence type="ECO:0000259" key="7">
    <source>
        <dbReference type="SMART" id="SM00244"/>
    </source>
</evidence>
<dbReference type="InterPro" id="IPR000163">
    <property type="entry name" value="Prohibitin"/>
</dbReference>
<evidence type="ECO:0000256" key="2">
    <source>
        <dbReference type="ARBA" id="ARBA00009658"/>
    </source>
</evidence>
<dbReference type="SMART" id="SM00244">
    <property type="entry name" value="PHB"/>
    <property type="match status" value="1"/>
</dbReference>
<keyword evidence="9" id="KW-1185">Reference proteome</keyword>
<proteinExistence type="inferred from homology"/>
<keyword evidence="4" id="KW-0496">Mitochondrion</keyword>
<dbReference type="InterPro" id="IPR036013">
    <property type="entry name" value="Band_7/SPFH_dom_sf"/>
</dbReference>
<dbReference type="PANTHER" id="PTHR23222:SF1">
    <property type="entry name" value="PROHIBITIN-2"/>
    <property type="match status" value="1"/>
</dbReference>
<evidence type="ECO:0000256" key="4">
    <source>
        <dbReference type="ARBA" id="ARBA00023128"/>
    </source>
</evidence>